<gene>
    <name evidence="1" type="ORF">CS063_03720</name>
</gene>
<dbReference type="Proteomes" id="UP000224460">
    <property type="component" value="Unassembled WGS sequence"/>
</dbReference>
<keyword evidence="2" id="KW-1185">Reference proteome</keyword>
<organism evidence="1 2">
    <name type="scientific">Sporanaerobium hydrogeniformans</name>
    <dbReference type="NCBI Taxonomy" id="3072179"/>
    <lineage>
        <taxon>Bacteria</taxon>
        <taxon>Bacillati</taxon>
        <taxon>Bacillota</taxon>
        <taxon>Clostridia</taxon>
        <taxon>Lachnospirales</taxon>
        <taxon>Lachnospiraceae</taxon>
        <taxon>Sporanaerobium</taxon>
    </lineage>
</organism>
<proteinExistence type="predicted"/>
<comment type="caution">
    <text evidence="1">The sequence shown here is derived from an EMBL/GenBank/DDBJ whole genome shotgun (WGS) entry which is preliminary data.</text>
</comment>
<sequence length="246" mass="27413">MENKILAVVDGRNITDADLYELLQSIGQGASQFQSPEGQKQLVNELVMQELLYSDALSQDFDKEPAYLQALERMKKSLLKQYAMNKLLTAVHVSAEEVKAYYEAHKDAFKTPETASASHILVATEDEATHILTEIQNGLAFDEAAKKYSTCPSSAQGGALGEFTRGRMVPEFDKAVFAMTPGEIAGPIQTQFGYHLIQLDQLVKEGEADFEAVKAKASEQCLLAKRQDIYIQKQEELQKIYNVEIK</sequence>
<evidence type="ECO:0000313" key="1">
    <source>
        <dbReference type="EMBL" id="PHV71681.1"/>
    </source>
</evidence>
<accession>A0AC61DFY1</accession>
<protein>
    <submittedName>
        <fullName evidence="1">Peptidylprolyl isomerase</fullName>
    </submittedName>
</protein>
<evidence type="ECO:0000313" key="2">
    <source>
        <dbReference type="Proteomes" id="UP000224460"/>
    </source>
</evidence>
<dbReference type="EMBL" id="PEDL01000002">
    <property type="protein sequence ID" value="PHV71681.1"/>
    <property type="molecule type" value="Genomic_DNA"/>
</dbReference>
<name>A0AC61DFY1_9FIRM</name>
<reference evidence="1" key="1">
    <citation type="submission" date="2017-10" db="EMBL/GenBank/DDBJ databases">
        <title>Genome sequence of cellulolytic Lachnospiraceae bacterium XHS1971 isolated from hotspring sediment.</title>
        <authorList>
            <person name="Vasudevan G."/>
            <person name="Joshi A.J."/>
            <person name="Hivarkar S."/>
            <person name="Lanjekar V.B."/>
            <person name="Dhakephalkar P.K."/>
            <person name="Dagar S."/>
        </authorList>
    </citation>
    <scope>NUCLEOTIDE SEQUENCE</scope>
    <source>
        <strain evidence="1">XHS1971</strain>
    </source>
</reference>
<keyword evidence="1" id="KW-0413">Isomerase</keyword>